<comment type="caution">
    <text evidence="10">The sequence shown here is derived from an EMBL/GenBank/DDBJ whole genome shotgun (WGS) entry which is preliminary data.</text>
</comment>
<keyword evidence="5" id="KW-0804">Transcription</keyword>
<feature type="compositionally biased region" description="Acidic residues" evidence="8">
    <location>
        <begin position="325"/>
        <end position="342"/>
    </location>
</feature>
<dbReference type="GO" id="GO:0008380">
    <property type="term" value="P:RNA splicing"/>
    <property type="evidence" value="ECO:0007669"/>
    <property type="project" value="UniProtKB-KW"/>
</dbReference>
<keyword evidence="3" id="KW-0507">mRNA processing</keyword>
<protein>
    <recommendedName>
        <fullName evidence="9">Pinin/SDK/MemA protein domain-containing protein</fullName>
    </recommendedName>
</protein>
<gene>
    <name evidence="10" type="ORF">CAUJ_LOCUS13894</name>
</gene>
<evidence type="ECO:0000256" key="6">
    <source>
        <dbReference type="ARBA" id="ARBA00023187"/>
    </source>
</evidence>
<organism evidence="10 11">
    <name type="scientific">Caenorhabditis auriculariae</name>
    <dbReference type="NCBI Taxonomy" id="2777116"/>
    <lineage>
        <taxon>Eukaryota</taxon>
        <taxon>Metazoa</taxon>
        <taxon>Ecdysozoa</taxon>
        <taxon>Nematoda</taxon>
        <taxon>Chromadorea</taxon>
        <taxon>Rhabditida</taxon>
        <taxon>Rhabditina</taxon>
        <taxon>Rhabditomorpha</taxon>
        <taxon>Rhabditoidea</taxon>
        <taxon>Rhabditidae</taxon>
        <taxon>Peloderinae</taxon>
        <taxon>Caenorhabditis</taxon>
    </lineage>
</organism>
<sequence>MTDHLSREIEQAYEKLRDIDGELATLSGRPDRLSSGVGIKRRISNENGDFASFGSARLNDGAGDRFDERRSLGNVTVSRNSVDGGFSRRRVHIEAERDRKAAATAPMPAKRSRVDYLEESATGGEEFDDEADRRHKRTIQSTVVMPTLDSRGREQQIEKMKTSENKEVATRNRRMFSNLLMGTLQNFKKTEKRTANVQAEKQAEVERRLEEKKREEREQRMADKQSLMDKRRQQEAELKALQRKRALMQYADGRITQLKLLSNFIETSSEPRIYFQPVKHTPRSMELQQATQKRIEKKIEERQEQLEKELAAGEDKAKTRKEGENGEEEEEEDDEHYDDDAEPTTAGKDEVIVKNEGEDEGNAEGIEVVVVSDKKTSRNIDVDDEKVKDDDEEEYDDQVELE</sequence>
<feature type="compositionally biased region" description="Basic and acidic residues" evidence="8">
    <location>
        <begin position="201"/>
        <end position="234"/>
    </location>
</feature>
<evidence type="ECO:0000259" key="9">
    <source>
        <dbReference type="Pfam" id="PF04696"/>
    </source>
</evidence>
<evidence type="ECO:0000256" key="7">
    <source>
        <dbReference type="ARBA" id="ARBA00023242"/>
    </source>
</evidence>
<comment type="similarity">
    <text evidence="2">Belongs to the pinin family.</text>
</comment>
<dbReference type="GO" id="GO:0006397">
    <property type="term" value="P:mRNA processing"/>
    <property type="evidence" value="ECO:0007669"/>
    <property type="project" value="UniProtKB-KW"/>
</dbReference>
<reference evidence="10" key="1">
    <citation type="submission" date="2020-10" db="EMBL/GenBank/DDBJ databases">
        <authorList>
            <person name="Kikuchi T."/>
        </authorList>
    </citation>
    <scope>NUCLEOTIDE SEQUENCE</scope>
    <source>
        <strain evidence="10">NKZ352</strain>
    </source>
</reference>
<feature type="region of interest" description="Disordered" evidence="8">
    <location>
        <begin position="198"/>
        <end position="234"/>
    </location>
</feature>
<dbReference type="PANTHER" id="PTHR12707">
    <property type="entry name" value="PINN"/>
    <property type="match status" value="1"/>
</dbReference>
<feature type="domain" description="Pinin/SDK/MemA protein" evidence="9">
    <location>
        <begin position="167"/>
        <end position="292"/>
    </location>
</feature>
<dbReference type="AlphaFoldDB" id="A0A8S1HRX9"/>
<evidence type="ECO:0000256" key="1">
    <source>
        <dbReference type="ARBA" id="ARBA00004123"/>
    </source>
</evidence>
<evidence type="ECO:0000256" key="2">
    <source>
        <dbReference type="ARBA" id="ARBA00010386"/>
    </source>
</evidence>
<dbReference type="EMBL" id="CAJGYM010000111">
    <property type="protein sequence ID" value="CAD6197987.1"/>
    <property type="molecule type" value="Genomic_DNA"/>
</dbReference>
<evidence type="ECO:0000256" key="8">
    <source>
        <dbReference type="SAM" id="MobiDB-lite"/>
    </source>
</evidence>
<feature type="compositionally biased region" description="Basic and acidic residues" evidence="8">
    <location>
        <begin position="293"/>
        <end position="324"/>
    </location>
</feature>
<accession>A0A8S1HRX9</accession>
<evidence type="ECO:0000256" key="4">
    <source>
        <dbReference type="ARBA" id="ARBA00023015"/>
    </source>
</evidence>
<evidence type="ECO:0000313" key="10">
    <source>
        <dbReference type="EMBL" id="CAD6197987.1"/>
    </source>
</evidence>
<evidence type="ECO:0000256" key="3">
    <source>
        <dbReference type="ARBA" id="ARBA00022664"/>
    </source>
</evidence>
<proteinExistence type="inferred from homology"/>
<evidence type="ECO:0000256" key="5">
    <source>
        <dbReference type="ARBA" id="ARBA00023163"/>
    </source>
</evidence>
<dbReference type="InterPro" id="IPR039853">
    <property type="entry name" value="Pinin"/>
</dbReference>
<comment type="subcellular location">
    <subcellularLocation>
        <location evidence="1">Nucleus</location>
    </subcellularLocation>
</comment>
<feature type="compositionally biased region" description="Basic and acidic residues" evidence="8">
    <location>
        <begin position="347"/>
        <end position="356"/>
    </location>
</feature>
<feature type="compositionally biased region" description="Basic and acidic residues" evidence="8">
    <location>
        <begin position="372"/>
        <end position="389"/>
    </location>
</feature>
<dbReference type="InterPro" id="IPR006786">
    <property type="entry name" value="Pinin_SDK_MemA"/>
</dbReference>
<dbReference type="Proteomes" id="UP000835052">
    <property type="component" value="Unassembled WGS sequence"/>
</dbReference>
<dbReference type="GO" id="GO:0071013">
    <property type="term" value="C:catalytic step 2 spliceosome"/>
    <property type="evidence" value="ECO:0007669"/>
    <property type="project" value="TreeGrafter"/>
</dbReference>
<keyword evidence="6" id="KW-0508">mRNA splicing</keyword>
<name>A0A8S1HRX9_9PELO</name>
<keyword evidence="7" id="KW-0539">Nucleus</keyword>
<dbReference type="Pfam" id="PF04696">
    <property type="entry name" value="Pinin_SDK_memA"/>
    <property type="match status" value="1"/>
</dbReference>
<evidence type="ECO:0000313" key="11">
    <source>
        <dbReference type="Proteomes" id="UP000835052"/>
    </source>
</evidence>
<dbReference type="OrthoDB" id="330772at2759"/>
<keyword evidence="4" id="KW-0805">Transcription regulation</keyword>
<dbReference type="PANTHER" id="PTHR12707:SF0">
    <property type="entry name" value="PININ"/>
    <property type="match status" value="1"/>
</dbReference>
<feature type="region of interest" description="Disordered" evidence="8">
    <location>
        <begin position="275"/>
        <end position="402"/>
    </location>
</feature>
<feature type="compositionally biased region" description="Acidic residues" evidence="8">
    <location>
        <begin position="390"/>
        <end position="402"/>
    </location>
</feature>
<keyword evidence="11" id="KW-1185">Reference proteome</keyword>